<proteinExistence type="predicted"/>
<sequence length="413" mass="46556">MKLKGVLLIALLLLVGLTGIPAQAKPNAQDFYSSNTVSKITISVSQKNVAKLAIKPKVAVWAKFSIENAGAGFKFSNLPVRFNLKGTSTLRQNPSLINNRPSMRVKFKRTGPLNIGFLGTLSSLTLNSMTQDPSKIHEYSSYQLFNAMNVPAPRVTYAQVTLVVDGKRYQKGLFAIIEPYDDQFLKQRFSNRTKHVYEPCNHWTDLTRAGAAKGGEKCDTAVFEVKEGWKKTPNKDDLRLLVNVQKIANNKKWWTAMDRYTDRDEFVRMWAVENFTMAWDSYSGSIVNNYYLRSDQLGVFTMHPTGADESFSYNFKMDAPSIGYPLIYYDFQVQVKGRGSMFARCLRYKPCFNQYLDELKATKEMAKKIDLAGQMGAIAAQIKAPSRWAVSAAQNWIGVKSSEVDALLAKYGR</sequence>
<dbReference type="PANTHER" id="PTHR40050">
    <property type="entry name" value="INNER SPORE COAT PROTEIN H"/>
    <property type="match status" value="1"/>
</dbReference>
<protein>
    <submittedName>
        <fullName evidence="1">Unannotated protein</fullName>
    </submittedName>
</protein>
<reference evidence="1" key="1">
    <citation type="submission" date="2020-05" db="EMBL/GenBank/DDBJ databases">
        <authorList>
            <person name="Chiriac C."/>
            <person name="Salcher M."/>
            <person name="Ghai R."/>
            <person name="Kavagutti S V."/>
        </authorList>
    </citation>
    <scope>NUCLEOTIDE SEQUENCE</scope>
</reference>
<organism evidence="1">
    <name type="scientific">freshwater metagenome</name>
    <dbReference type="NCBI Taxonomy" id="449393"/>
    <lineage>
        <taxon>unclassified sequences</taxon>
        <taxon>metagenomes</taxon>
        <taxon>ecological metagenomes</taxon>
    </lineage>
</organism>
<accession>A0A6J6GV72</accession>
<dbReference type="EMBL" id="CAEZUR010000021">
    <property type="protein sequence ID" value="CAB4604220.1"/>
    <property type="molecule type" value="Genomic_DNA"/>
</dbReference>
<dbReference type="AlphaFoldDB" id="A0A6J6GV72"/>
<dbReference type="Pfam" id="PF08757">
    <property type="entry name" value="CotH"/>
    <property type="match status" value="1"/>
</dbReference>
<dbReference type="PANTHER" id="PTHR40050:SF1">
    <property type="entry name" value="INNER SPORE COAT PROTEIN H"/>
    <property type="match status" value="1"/>
</dbReference>
<evidence type="ECO:0000313" key="1">
    <source>
        <dbReference type="EMBL" id="CAB4604220.1"/>
    </source>
</evidence>
<dbReference type="InterPro" id="IPR014867">
    <property type="entry name" value="Spore_coat_CotH_CotH2/3/7"/>
</dbReference>
<name>A0A6J6GV72_9ZZZZ</name>
<gene>
    <name evidence="1" type="ORF">UFOPK1843_00388</name>
</gene>